<dbReference type="AlphaFoldDB" id="A0A0F9NI01"/>
<accession>A0A0F9NI01</accession>
<dbReference type="Pfam" id="PF13242">
    <property type="entry name" value="Hydrolase_like"/>
    <property type="match status" value="1"/>
</dbReference>
<dbReference type="Gene3D" id="3.40.50.1000">
    <property type="entry name" value="HAD superfamily/HAD-like"/>
    <property type="match status" value="2"/>
</dbReference>
<dbReference type="PANTHER" id="PTHR19288">
    <property type="entry name" value="4-NITROPHENYLPHOSPHATASE-RELATED"/>
    <property type="match status" value="1"/>
</dbReference>
<dbReference type="Pfam" id="PF13344">
    <property type="entry name" value="Hydrolase_6"/>
    <property type="match status" value="1"/>
</dbReference>
<dbReference type="PANTHER" id="PTHR19288:SF46">
    <property type="entry name" value="HALOACID DEHALOGENASE-LIKE HYDROLASE DOMAIN-CONTAINING PROTEIN 2"/>
    <property type="match status" value="1"/>
</dbReference>
<comment type="caution">
    <text evidence="1">The sequence shown here is derived from an EMBL/GenBank/DDBJ whole genome shotgun (WGS) entry which is preliminary data.</text>
</comment>
<organism evidence="1">
    <name type="scientific">marine sediment metagenome</name>
    <dbReference type="NCBI Taxonomy" id="412755"/>
    <lineage>
        <taxon>unclassified sequences</taxon>
        <taxon>metagenomes</taxon>
        <taxon>ecological metagenomes</taxon>
    </lineage>
</organism>
<dbReference type="GO" id="GO:0016791">
    <property type="term" value="F:phosphatase activity"/>
    <property type="evidence" value="ECO:0007669"/>
    <property type="project" value="TreeGrafter"/>
</dbReference>
<reference evidence="1" key="1">
    <citation type="journal article" date="2015" name="Nature">
        <title>Complex archaea that bridge the gap between prokaryotes and eukaryotes.</title>
        <authorList>
            <person name="Spang A."/>
            <person name="Saw J.H."/>
            <person name="Jorgensen S.L."/>
            <person name="Zaremba-Niedzwiedzka K."/>
            <person name="Martijn J."/>
            <person name="Lind A.E."/>
            <person name="van Eijk R."/>
            <person name="Schleper C."/>
            <person name="Guy L."/>
            <person name="Ettema T.J."/>
        </authorList>
    </citation>
    <scope>NUCLEOTIDE SEQUENCE</scope>
</reference>
<name>A0A0F9NI01_9ZZZZ</name>
<protein>
    <submittedName>
        <fullName evidence="1">Uncharacterized protein</fullName>
    </submittedName>
</protein>
<dbReference type="PIRSF" id="PIRSF000915">
    <property type="entry name" value="PGP-type_phosphatase"/>
    <property type="match status" value="1"/>
</dbReference>
<dbReference type="InterPro" id="IPR023214">
    <property type="entry name" value="HAD_sf"/>
</dbReference>
<dbReference type="GO" id="GO:0005737">
    <property type="term" value="C:cytoplasm"/>
    <property type="evidence" value="ECO:0007669"/>
    <property type="project" value="TreeGrafter"/>
</dbReference>
<dbReference type="InterPro" id="IPR006357">
    <property type="entry name" value="HAD-SF_hydro_IIA"/>
</dbReference>
<dbReference type="SUPFAM" id="SSF56784">
    <property type="entry name" value="HAD-like"/>
    <property type="match status" value="1"/>
</dbReference>
<evidence type="ECO:0000313" key="1">
    <source>
        <dbReference type="EMBL" id="KKN11607.1"/>
    </source>
</evidence>
<dbReference type="InterPro" id="IPR036412">
    <property type="entry name" value="HAD-like_sf"/>
</dbReference>
<sequence>MPFSNQNIFELTQKQAYFFDLDGTIYLGNKLFKGVLELIQVLKRKNKMFFFLSNNSSISTKDYLKKLNNYKLNITIDNIILSQHPTIDYLKKNKFKKIFLLGTQSLKEEFKQEGFELTEENPEIIVLAFDKELTYDRLVKTTEFLFRMDFPYIATHLDDRCPTENGYIPDAGGIAALLNKTTKRLPRVFGKPNKEMLLFKLNEIGVSPKDAVMFGDRIYTDIKMGIGAGVTTCCVLSGESTIEMLEESSDKPDFVLDGIWVLLKEFNKI</sequence>
<gene>
    <name evidence="1" type="ORF">LCGC14_1024850</name>
</gene>
<dbReference type="NCBIfam" id="TIGR01460">
    <property type="entry name" value="HAD-SF-IIA"/>
    <property type="match status" value="1"/>
</dbReference>
<dbReference type="EMBL" id="LAZR01004118">
    <property type="protein sequence ID" value="KKN11607.1"/>
    <property type="molecule type" value="Genomic_DNA"/>
</dbReference>
<proteinExistence type="predicted"/>